<feature type="non-terminal residue" evidence="9">
    <location>
        <position position="158"/>
    </location>
</feature>
<reference evidence="9 10" key="1">
    <citation type="submission" date="2016-07" db="EMBL/GenBank/DDBJ databases">
        <title>Pervasive Adenine N6-methylation of Active Genes in Fungi.</title>
        <authorList>
            <consortium name="DOE Joint Genome Institute"/>
            <person name="Mondo S.J."/>
            <person name="Dannebaum R.O."/>
            <person name="Kuo R.C."/>
            <person name="Labutti K."/>
            <person name="Haridas S."/>
            <person name="Kuo A."/>
            <person name="Salamov A."/>
            <person name="Ahrendt S.R."/>
            <person name="Lipzen A."/>
            <person name="Sullivan W."/>
            <person name="Andreopoulos W.B."/>
            <person name="Clum A."/>
            <person name="Lindquist E."/>
            <person name="Daum C."/>
            <person name="Ramamoorthy G.K."/>
            <person name="Gryganskyi A."/>
            <person name="Culley D."/>
            <person name="Magnuson J.K."/>
            <person name="James T.Y."/>
            <person name="O'Malley M.A."/>
            <person name="Stajich J.E."/>
            <person name="Spatafora J.W."/>
            <person name="Visel A."/>
            <person name="Grigoriev I.V."/>
        </authorList>
    </citation>
    <scope>NUCLEOTIDE SEQUENCE [LARGE SCALE GENOMIC DNA]</scope>
    <source>
        <strain evidence="9 10">NRRL 3301</strain>
    </source>
</reference>
<dbReference type="PANTHER" id="PTHR34992">
    <property type="entry name" value="HYPHAL ANASTAMOSIS-7 PROTEIN"/>
    <property type="match status" value="1"/>
</dbReference>
<dbReference type="STRING" id="101127.A0A1X2GUA3"/>
<evidence type="ECO:0000259" key="8">
    <source>
        <dbReference type="Pfam" id="PF20238"/>
    </source>
</evidence>
<keyword evidence="4" id="KW-0472">Membrane</keyword>
<dbReference type="InterPro" id="IPR046936">
    <property type="entry name" value="BIM1-like"/>
</dbReference>
<evidence type="ECO:0000256" key="5">
    <source>
        <dbReference type="ARBA" id="ARBA00023180"/>
    </source>
</evidence>
<dbReference type="Proteomes" id="UP000242146">
    <property type="component" value="Unassembled WGS sequence"/>
</dbReference>
<evidence type="ECO:0000313" key="10">
    <source>
        <dbReference type="Proteomes" id="UP000242146"/>
    </source>
</evidence>
<accession>A0A1X2GUA3</accession>
<evidence type="ECO:0000256" key="6">
    <source>
        <dbReference type="ARBA" id="ARBA00023288"/>
    </source>
</evidence>
<keyword evidence="5" id="KW-0325">Glycoprotein</keyword>
<name>A0A1X2GUA3_9FUNG</name>
<dbReference type="EMBL" id="MCGT01000003">
    <property type="protein sequence ID" value="ORX61549.1"/>
    <property type="molecule type" value="Genomic_DNA"/>
</dbReference>
<evidence type="ECO:0000256" key="3">
    <source>
        <dbReference type="ARBA" id="ARBA00022729"/>
    </source>
</evidence>
<evidence type="ECO:0000256" key="2">
    <source>
        <dbReference type="ARBA" id="ARBA00022475"/>
    </source>
</evidence>
<dbReference type="InterPro" id="IPR046530">
    <property type="entry name" value="BIM1-like_dom"/>
</dbReference>
<evidence type="ECO:0000256" key="1">
    <source>
        <dbReference type="ARBA" id="ARBA00004236"/>
    </source>
</evidence>
<evidence type="ECO:0000313" key="9">
    <source>
        <dbReference type="EMBL" id="ORX61549.1"/>
    </source>
</evidence>
<gene>
    <name evidence="9" type="ORF">DM01DRAFT_244660</name>
</gene>
<keyword evidence="6" id="KW-0449">Lipoprotein</keyword>
<sequence>MVMGHYQLTYPAARGFSETTEPTGPCGGFNTAGNRSQFPLQNGFLEVNSEHTSYSYQVYFSAGENPTAFNTSIQIGSGQVNYPAQSCWAINFPANAGISNGTVGTIQAIYNAGDGMLYQCADVVVVSSPANFNTSACVNADGSKPNLGSSNSSSSSSS</sequence>
<comment type="caution">
    <text evidence="9">The sequence shown here is derived from an EMBL/GenBank/DDBJ whole genome shotgun (WGS) entry which is preliminary data.</text>
</comment>
<keyword evidence="2" id="KW-1003">Cell membrane</keyword>
<proteinExistence type="predicted"/>
<organism evidence="9 10">
    <name type="scientific">Hesseltinella vesiculosa</name>
    <dbReference type="NCBI Taxonomy" id="101127"/>
    <lineage>
        <taxon>Eukaryota</taxon>
        <taxon>Fungi</taxon>
        <taxon>Fungi incertae sedis</taxon>
        <taxon>Mucoromycota</taxon>
        <taxon>Mucoromycotina</taxon>
        <taxon>Mucoromycetes</taxon>
        <taxon>Mucorales</taxon>
        <taxon>Cunninghamellaceae</taxon>
        <taxon>Hesseltinella</taxon>
    </lineage>
</organism>
<keyword evidence="3" id="KW-0732">Signal</keyword>
<dbReference type="CDD" id="cd21176">
    <property type="entry name" value="LPMO_auxiliary-like"/>
    <property type="match status" value="1"/>
</dbReference>
<evidence type="ECO:0000256" key="7">
    <source>
        <dbReference type="ARBA" id="ARBA00037868"/>
    </source>
</evidence>
<keyword evidence="10" id="KW-1185">Reference proteome</keyword>
<feature type="domain" description="Copper acquisition factor BIM1-like" evidence="8">
    <location>
        <begin position="3"/>
        <end position="141"/>
    </location>
</feature>
<dbReference type="OrthoDB" id="2146436at2759"/>
<dbReference type="PANTHER" id="PTHR34992:SF1">
    <property type="entry name" value="COPPER ACQUISITION FACTOR BIM1-LIKE DOMAIN-CONTAINING PROTEIN"/>
    <property type="match status" value="1"/>
</dbReference>
<dbReference type="GO" id="GO:0012505">
    <property type="term" value="C:endomembrane system"/>
    <property type="evidence" value="ECO:0007669"/>
    <property type="project" value="UniProtKB-SubCell"/>
</dbReference>
<dbReference type="GO" id="GO:0005886">
    <property type="term" value="C:plasma membrane"/>
    <property type="evidence" value="ECO:0007669"/>
    <property type="project" value="UniProtKB-SubCell"/>
</dbReference>
<dbReference type="AlphaFoldDB" id="A0A1X2GUA3"/>
<protein>
    <recommendedName>
        <fullName evidence="8">Copper acquisition factor BIM1-like domain-containing protein</fullName>
    </recommendedName>
</protein>
<comment type="subcellular location">
    <subcellularLocation>
        <location evidence="1">Cell membrane</location>
    </subcellularLocation>
    <subcellularLocation>
        <location evidence="7">Endomembrane system</location>
        <topology evidence="7">Lipid-anchor</topology>
    </subcellularLocation>
</comment>
<dbReference type="Pfam" id="PF20238">
    <property type="entry name" value="BIM1-like_dom"/>
    <property type="match status" value="1"/>
</dbReference>
<evidence type="ECO:0000256" key="4">
    <source>
        <dbReference type="ARBA" id="ARBA00023136"/>
    </source>
</evidence>